<keyword evidence="3" id="KW-0472">Membrane</keyword>
<dbReference type="GO" id="GO:0005741">
    <property type="term" value="C:mitochondrial outer membrane"/>
    <property type="evidence" value="ECO:0007669"/>
    <property type="project" value="UniProtKB-SubCell"/>
</dbReference>
<feature type="domain" description="AAA+ ATPase" evidence="7">
    <location>
        <begin position="125"/>
        <end position="263"/>
    </location>
</feature>
<dbReference type="PANTHER" id="PTHR45644:SF3">
    <property type="entry name" value="FI08533P-RELATED"/>
    <property type="match status" value="1"/>
</dbReference>
<dbReference type="InterPro" id="IPR041569">
    <property type="entry name" value="AAA_lid_3"/>
</dbReference>
<dbReference type="EMBL" id="KZ308363">
    <property type="protein sequence ID" value="KAG8228227.1"/>
    <property type="molecule type" value="Genomic_DNA"/>
</dbReference>
<reference evidence="8" key="1">
    <citation type="submission" date="2013-04" db="EMBL/GenBank/DDBJ databases">
        <authorList>
            <person name="Qu J."/>
            <person name="Murali S.C."/>
            <person name="Bandaranaike D."/>
            <person name="Bellair M."/>
            <person name="Blankenburg K."/>
            <person name="Chao H."/>
            <person name="Dinh H."/>
            <person name="Doddapaneni H."/>
            <person name="Downs B."/>
            <person name="Dugan-Rocha S."/>
            <person name="Elkadiri S."/>
            <person name="Gnanaolivu R.D."/>
            <person name="Hernandez B."/>
            <person name="Javaid M."/>
            <person name="Jayaseelan J.C."/>
            <person name="Lee S."/>
            <person name="Li M."/>
            <person name="Ming W."/>
            <person name="Munidasa M."/>
            <person name="Muniz J."/>
            <person name="Nguyen L."/>
            <person name="Ongeri F."/>
            <person name="Osuji N."/>
            <person name="Pu L.-L."/>
            <person name="Puazo M."/>
            <person name="Qu C."/>
            <person name="Quiroz J."/>
            <person name="Raj R."/>
            <person name="Weissenberger G."/>
            <person name="Xin Y."/>
            <person name="Zou X."/>
            <person name="Han Y."/>
            <person name="Richards S."/>
            <person name="Worley K."/>
            <person name="Muzny D."/>
            <person name="Gibbs R."/>
        </authorList>
    </citation>
    <scope>NUCLEOTIDE SEQUENCE</scope>
    <source>
        <strain evidence="8">Sampled in the wild</strain>
    </source>
</reference>
<comment type="caution">
    <text evidence="8">The sequence shown here is derived from an EMBL/GenBank/DDBJ whole genome shotgun (WGS) entry which is preliminary data.</text>
</comment>
<keyword evidence="2 6" id="KW-0547">Nucleotide-binding</keyword>
<keyword evidence="5" id="KW-0496">Mitochondrion</keyword>
<evidence type="ECO:0000313" key="8">
    <source>
        <dbReference type="EMBL" id="KAG8228227.1"/>
    </source>
</evidence>
<keyword evidence="3" id="KW-1000">Mitochondrion outer membrane</keyword>
<protein>
    <recommendedName>
        <fullName evidence="7">AAA+ ATPase domain-containing protein</fullName>
    </recommendedName>
</protein>
<keyword evidence="9" id="KW-1185">Reference proteome</keyword>
<evidence type="ECO:0000256" key="1">
    <source>
        <dbReference type="ARBA" id="ARBA00004572"/>
    </source>
</evidence>
<dbReference type="SMART" id="SM00382">
    <property type="entry name" value="AAA"/>
    <property type="match status" value="1"/>
</dbReference>
<dbReference type="InterPro" id="IPR003959">
    <property type="entry name" value="ATPase_AAA_core"/>
</dbReference>
<evidence type="ECO:0000256" key="4">
    <source>
        <dbReference type="ARBA" id="ARBA00022840"/>
    </source>
</evidence>
<dbReference type="SUPFAM" id="SSF52540">
    <property type="entry name" value="P-loop containing nucleoside triphosphate hydrolases"/>
    <property type="match status" value="1"/>
</dbReference>
<name>A0A8K0K4K1_LADFU</name>
<sequence length="362" mass="40450">MGLFGENSINKAELLGVIIRLSLLTAVSFMTLKWALNQMDHTLSQKKKAKDKAKKICKKLGLEIEQQQLNDYEMVIASHLVDPSDISVSWEDVAGLEDVVQEMKDTVILPIQRQDLFADSQLTQPPKGVLLYGPPGCGKTLIAKATAKEAGARFINLDVSMLTDKWYGESQKLAAAVFTLAAKIQPCIIFIDEIDAFLRMRASQDHEATAMMKAQFMSFWDGFITDHSCIVILMGATNRPMDLDKAILRRMPSRFNIGLPDCSQRTKILRLILSKEPIAEEVDCETLARETVGFSGSDLREVCRNASLYRVRDFNQSSSSKQSDEDDFQDALRPITMVDLVLSIEKFKESKFLSTSGLHTSA</sequence>
<dbReference type="Gene3D" id="3.40.50.300">
    <property type="entry name" value="P-loop containing nucleotide triphosphate hydrolases"/>
    <property type="match status" value="1"/>
</dbReference>
<dbReference type="InterPro" id="IPR051701">
    <property type="entry name" value="Mito_OM_Translocase_MSP1"/>
</dbReference>
<dbReference type="Pfam" id="PF17862">
    <property type="entry name" value="AAA_lid_3"/>
    <property type="match status" value="1"/>
</dbReference>
<evidence type="ECO:0000256" key="3">
    <source>
        <dbReference type="ARBA" id="ARBA00022787"/>
    </source>
</evidence>
<keyword evidence="4 6" id="KW-0067">ATP-binding</keyword>
<evidence type="ECO:0000259" key="7">
    <source>
        <dbReference type="SMART" id="SM00382"/>
    </source>
</evidence>
<dbReference type="GO" id="GO:0016887">
    <property type="term" value="F:ATP hydrolysis activity"/>
    <property type="evidence" value="ECO:0007669"/>
    <property type="project" value="InterPro"/>
</dbReference>
<dbReference type="InterPro" id="IPR027417">
    <property type="entry name" value="P-loop_NTPase"/>
</dbReference>
<comment type="subcellular location">
    <subcellularLocation>
        <location evidence="1">Mitochondrion outer membrane</location>
        <topology evidence="1">Single-pass membrane protein</topology>
    </subcellularLocation>
</comment>
<proteinExistence type="inferred from homology"/>
<dbReference type="Gene3D" id="1.10.8.60">
    <property type="match status" value="1"/>
</dbReference>
<reference evidence="8" key="2">
    <citation type="submission" date="2017-10" db="EMBL/GenBank/DDBJ databases">
        <title>Ladona fulva Genome sequencing and assembly.</title>
        <authorList>
            <person name="Murali S."/>
            <person name="Richards S."/>
            <person name="Bandaranaike D."/>
            <person name="Bellair M."/>
            <person name="Blankenburg K."/>
            <person name="Chao H."/>
            <person name="Dinh H."/>
            <person name="Doddapaneni H."/>
            <person name="Dugan-Rocha S."/>
            <person name="Elkadiri S."/>
            <person name="Gnanaolivu R."/>
            <person name="Hernandez B."/>
            <person name="Skinner E."/>
            <person name="Javaid M."/>
            <person name="Lee S."/>
            <person name="Li M."/>
            <person name="Ming W."/>
            <person name="Munidasa M."/>
            <person name="Muniz J."/>
            <person name="Nguyen L."/>
            <person name="Hughes D."/>
            <person name="Osuji N."/>
            <person name="Pu L.-L."/>
            <person name="Puazo M."/>
            <person name="Qu C."/>
            <person name="Quiroz J."/>
            <person name="Raj R."/>
            <person name="Weissenberger G."/>
            <person name="Xin Y."/>
            <person name="Zou X."/>
            <person name="Han Y."/>
            <person name="Worley K."/>
            <person name="Muzny D."/>
            <person name="Gibbs R."/>
        </authorList>
    </citation>
    <scope>NUCLEOTIDE SEQUENCE</scope>
    <source>
        <strain evidence="8">Sampled in the wild</strain>
    </source>
</reference>
<dbReference type="InterPro" id="IPR003593">
    <property type="entry name" value="AAA+_ATPase"/>
</dbReference>
<evidence type="ECO:0000256" key="5">
    <source>
        <dbReference type="ARBA" id="ARBA00023128"/>
    </source>
</evidence>
<comment type="similarity">
    <text evidence="6">Belongs to the AAA ATPase family.</text>
</comment>
<dbReference type="AlphaFoldDB" id="A0A8K0K4K1"/>
<dbReference type="FunFam" id="3.40.50.300:FF:000538">
    <property type="entry name" value="ATPase family AAA domain-containing protein 1"/>
    <property type="match status" value="1"/>
</dbReference>
<dbReference type="PANTHER" id="PTHR45644">
    <property type="entry name" value="AAA ATPASE, PUTATIVE (AFU_ORTHOLOGUE AFUA_2G12920)-RELATED-RELATED"/>
    <property type="match status" value="1"/>
</dbReference>
<organism evidence="8 9">
    <name type="scientific">Ladona fulva</name>
    <name type="common">Scarce chaser dragonfly</name>
    <name type="synonym">Libellula fulva</name>
    <dbReference type="NCBI Taxonomy" id="123851"/>
    <lineage>
        <taxon>Eukaryota</taxon>
        <taxon>Metazoa</taxon>
        <taxon>Ecdysozoa</taxon>
        <taxon>Arthropoda</taxon>
        <taxon>Hexapoda</taxon>
        <taxon>Insecta</taxon>
        <taxon>Pterygota</taxon>
        <taxon>Palaeoptera</taxon>
        <taxon>Odonata</taxon>
        <taxon>Epiprocta</taxon>
        <taxon>Anisoptera</taxon>
        <taxon>Libelluloidea</taxon>
        <taxon>Libellulidae</taxon>
        <taxon>Ladona</taxon>
    </lineage>
</organism>
<evidence type="ECO:0000256" key="6">
    <source>
        <dbReference type="RuleBase" id="RU003651"/>
    </source>
</evidence>
<dbReference type="Pfam" id="PF00004">
    <property type="entry name" value="AAA"/>
    <property type="match status" value="1"/>
</dbReference>
<gene>
    <name evidence="8" type="ORF">J437_LFUL004352</name>
</gene>
<evidence type="ECO:0000313" key="9">
    <source>
        <dbReference type="Proteomes" id="UP000792457"/>
    </source>
</evidence>
<accession>A0A8K0K4K1</accession>
<dbReference type="PROSITE" id="PS00674">
    <property type="entry name" value="AAA"/>
    <property type="match status" value="1"/>
</dbReference>
<dbReference type="OrthoDB" id="10254455at2759"/>
<dbReference type="GO" id="GO:0005524">
    <property type="term" value="F:ATP binding"/>
    <property type="evidence" value="ECO:0007669"/>
    <property type="project" value="UniProtKB-KW"/>
</dbReference>
<dbReference type="InterPro" id="IPR003960">
    <property type="entry name" value="ATPase_AAA_CS"/>
</dbReference>
<evidence type="ECO:0000256" key="2">
    <source>
        <dbReference type="ARBA" id="ARBA00022741"/>
    </source>
</evidence>
<dbReference type="CDD" id="cd19520">
    <property type="entry name" value="RecA-like_ATAD1"/>
    <property type="match status" value="1"/>
</dbReference>
<dbReference type="GO" id="GO:0140570">
    <property type="term" value="P:extraction of mislocalized protein from mitochondrial outer membrane"/>
    <property type="evidence" value="ECO:0007669"/>
    <property type="project" value="TreeGrafter"/>
</dbReference>
<dbReference type="Proteomes" id="UP000792457">
    <property type="component" value="Unassembled WGS sequence"/>
</dbReference>